<dbReference type="PROSITE" id="PS51193">
    <property type="entry name" value="HELICASE_ATP_BIND_2"/>
    <property type="match status" value="1"/>
</dbReference>
<dbReference type="SUPFAM" id="SSF52540">
    <property type="entry name" value="P-loop containing nucleoside triphosphate hydrolases"/>
    <property type="match status" value="1"/>
</dbReference>
<dbReference type="InterPro" id="IPR010614">
    <property type="entry name" value="RAD3-like_helicase_DEAD"/>
</dbReference>
<dbReference type="Gene3D" id="3.40.50.300">
    <property type="entry name" value="P-loop containing nucleotide triphosphate hydrolases"/>
    <property type="match status" value="1"/>
</dbReference>
<evidence type="ECO:0000256" key="3">
    <source>
        <dbReference type="ARBA" id="ARBA00022840"/>
    </source>
</evidence>
<dbReference type="SMART" id="SM00488">
    <property type="entry name" value="DEXDc2"/>
    <property type="match status" value="1"/>
</dbReference>
<protein>
    <submittedName>
        <fullName evidence="7">ATP-dependent DNA helicase chl1</fullName>
    </submittedName>
</protein>
<dbReference type="InterPro" id="IPR027417">
    <property type="entry name" value="P-loop_NTPase"/>
</dbReference>
<dbReference type="Pfam" id="PF06733">
    <property type="entry name" value="DEAD_2"/>
    <property type="match status" value="1"/>
</dbReference>
<evidence type="ECO:0000313" key="8">
    <source>
        <dbReference type="Proteomes" id="UP000735302"/>
    </source>
</evidence>
<feature type="coiled-coil region" evidence="4">
    <location>
        <begin position="153"/>
        <end position="183"/>
    </location>
</feature>
<keyword evidence="8" id="KW-1185">Reference proteome</keyword>
<keyword evidence="2" id="KW-0378">Hydrolase</keyword>
<dbReference type="InterPro" id="IPR006554">
    <property type="entry name" value="Helicase-like_DEXD_c2"/>
</dbReference>
<feature type="domain" description="Helicase ATP-binding" evidence="6">
    <location>
        <begin position="61"/>
        <end position="380"/>
    </location>
</feature>
<dbReference type="EMBL" id="BLXT01000992">
    <property type="protein sequence ID" value="GFN82551.1"/>
    <property type="molecule type" value="Genomic_DNA"/>
</dbReference>
<dbReference type="GO" id="GO:0003678">
    <property type="term" value="F:DNA helicase activity"/>
    <property type="evidence" value="ECO:0007669"/>
    <property type="project" value="InterPro"/>
</dbReference>
<feature type="region of interest" description="Disordered" evidence="5">
    <location>
        <begin position="480"/>
        <end position="506"/>
    </location>
</feature>
<dbReference type="GO" id="GO:0003677">
    <property type="term" value="F:DNA binding"/>
    <property type="evidence" value="ECO:0007669"/>
    <property type="project" value="InterPro"/>
</dbReference>
<organism evidence="7 8">
    <name type="scientific">Plakobranchus ocellatus</name>
    <dbReference type="NCBI Taxonomy" id="259542"/>
    <lineage>
        <taxon>Eukaryota</taxon>
        <taxon>Metazoa</taxon>
        <taxon>Spiralia</taxon>
        <taxon>Lophotrochozoa</taxon>
        <taxon>Mollusca</taxon>
        <taxon>Gastropoda</taxon>
        <taxon>Heterobranchia</taxon>
        <taxon>Euthyneura</taxon>
        <taxon>Panpulmonata</taxon>
        <taxon>Sacoglossa</taxon>
        <taxon>Placobranchoidea</taxon>
        <taxon>Plakobranchidae</taxon>
        <taxon>Plakobranchus</taxon>
    </lineage>
</organism>
<dbReference type="GO" id="GO:0005634">
    <property type="term" value="C:nucleus"/>
    <property type="evidence" value="ECO:0007669"/>
    <property type="project" value="TreeGrafter"/>
</dbReference>
<dbReference type="GO" id="GO:0005524">
    <property type="term" value="F:ATP binding"/>
    <property type="evidence" value="ECO:0007669"/>
    <property type="project" value="UniProtKB-KW"/>
</dbReference>
<evidence type="ECO:0000256" key="1">
    <source>
        <dbReference type="ARBA" id="ARBA00022741"/>
    </source>
</evidence>
<dbReference type="InterPro" id="IPR045028">
    <property type="entry name" value="DinG/Rad3-like"/>
</dbReference>
<evidence type="ECO:0000313" key="7">
    <source>
        <dbReference type="EMBL" id="GFN82551.1"/>
    </source>
</evidence>
<dbReference type="PANTHER" id="PTHR11472">
    <property type="entry name" value="DNA REPAIR DEAD HELICASE RAD3/XP-D SUBFAMILY MEMBER"/>
    <property type="match status" value="1"/>
</dbReference>
<evidence type="ECO:0000256" key="4">
    <source>
        <dbReference type="SAM" id="Coils"/>
    </source>
</evidence>
<comment type="caution">
    <text evidence="7">The sequence shown here is derived from an EMBL/GenBank/DDBJ whole genome shotgun (WGS) entry which is preliminary data.</text>
</comment>
<dbReference type="Proteomes" id="UP000735302">
    <property type="component" value="Unassembled WGS sequence"/>
</dbReference>
<dbReference type="InterPro" id="IPR014013">
    <property type="entry name" value="Helic_SF1/SF2_ATP-bd_DinG/Rad3"/>
</dbReference>
<dbReference type="GO" id="GO:0016818">
    <property type="term" value="F:hydrolase activity, acting on acid anhydrides, in phosphorus-containing anhydrides"/>
    <property type="evidence" value="ECO:0007669"/>
    <property type="project" value="InterPro"/>
</dbReference>
<keyword evidence="7" id="KW-0347">Helicase</keyword>
<dbReference type="PANTHER" id="PTHR11472:SF41">
    <property type="entry name" value="ATP-DEPENDENT DNA HELICASE DDX11-RELATED"/>
    <property type="match status" value="1"/>
</dbReference>
<accession>A0AAV3YK21</accession>
<evidence type="ECO:0000256" key="2">
    <source>
        <dbReference type="ARBA" id="ARBA00022801"/>
    </source>
</evidence>
<feature type="compositionally biased region" description="Low complexity" evidence="5">
    <location>
        <begin position="495"/>
        <end position="506"/>
    </location>
</feature>
<sequence length="649" mass="72796">MEDFDFDDDDDDLMAATISVDSEIHCCDSLSGDLGENISCGSGVSALQKEKSVEQPDKVELPKEFPFPFQPYDIQTDFMRNLYTCLELGKIGIFESPTGTGKSLSLICGALQWLRDFQEKQKQELQQLLKPESDASYSKTETELDWIQEFAAKKEKEEKLEKIKAEQEFIEKREAKLKELQNSSLVRKRKHKSLLESDFDNLISGASEDIKKACLKELSTLEKEVDAASSEGDDEDLVVADYNSDEDEAGERKEEEDEDEEEHVTKLEIADIEQLVTTGKQMKACPYYGARQAVPLAEVVAIPYNTLLHKKTREACNIKLEGSVVIVDEAHNLLETINNVHSVEITGAQIVKAHSQLRQYENKFRTRLKAKNLMYVRQILFVLGKLVAVIGGKVDYTADSQVNSKTETSLLTINDFLFQGQLDNFNMFKLLRYCQRSQISRKLHGFVEKYPETEVKMERKMEGPPLSGLTKFLQEIKSSKEKAAPPSQCSDEPDSNQQNPSSSMSSPLMQIENFLDALTNTDQNGRIVISKQAKVGQSSLKFLMLNPAVHFVSILHEARSVVVAGGTMQPVAEFKDQLFHAAGISPSRILEFSCGHVIPGRQLLPIALAQGPTGTTLDFTFQNRERSLVMFVAFELAKLASFSNGKQRA</sequence>
<proteinExistence type="predicted"/>
<dbReference type="AlphaFoldDB" id="A0AAV3YK21"/>
<evidence type="ECO:0000259" key="6">
    <source>
        <dbReference type="PROSITE" id="PS51193"/>
    </source>
</evidence>
<keyword evidence="3" id="KW-0067">ATP-binding</keyword>
<keyword evidence="1" id="KW-0547">Nucleotide-binding</keyword>
<name>A0AAV3YK21_9GAST</name>
<reference evidence="7 8" key="1">
    <citation type="journal article" date="2021" name="Elife">
        <title>Chloroplast acquisition without the gene transfer in kleptoplastic sea slugs, Plakobranchus ocellatus.</title>
        <authorList>
            <person name="Maeda T."/>
            <person name="Takahashi S."/>
            <person name="Yoshida T."/>
            <person name="Shimamura S."/>
            <person name="Takaki Y."/>
            <person name="Nagai Y."/>
            <person name="Toyoda A."/>
            <person name="Suzuki Y."/>
            <person name="Arimoto A."/>
            <person name="Ishii H."/>
            <person name="Satoh N."/>
            <person name="Nishiyama T."/>
            <person name="Hasebe M."/>
            <person name="Maruyama T."/>
            <person name="Minagawa J."/>
            <person name="Obokata J."/>
            <person name="Shigenobu S."/>
        </authorList>
    </citation>
    <scope>NUCLEOTIDE SEQUENCE [LARGE SCALE GENOMIC DNA]</scope>
</reference>
<keyword evidence="4" id="KW-0175">Coiled coil</keyword>
<evidence type="ECO:0000256" key="5">
    <source>
        <dbReference type="SAM" id="MobiDB-lite"/>
    </source>
</evidence>
<gene>
    <name evidence="7" type="ORF">PoB_000905700</name>
</gene>
<dbReference type="GO" id="GO:0034085">
    <property type="term" value="P:establishment of sister chromatid cohesion"/>
    <property type="evidence" value="ECO:0007669"/>
    <property type="project" value="TreeGrafter"/>
</dbReference>